<reference evidence="2" key="1">
    <citation type="submission" date="2021-02" db="EMBL/GenBank/DDBJ databases">
        <authorList>
            <person name="Dougan E. K."/>
            <person name="Rhodes N."/>
            <person name="Thang M."/>
            <person name="Chan C."/>
        </authorList>
    </citation>
    <scope>NUCLEOTIDE SEQUENCE</scope>
</reference>
<feature type="region of interest" description="Disordered" evidence="1">
    <location>
        <begin position="29"/>
        <end position="50"/>
    </location>
</feature>
<evidence type="ECO:0000256" key="1">
    <source>
        <dbReference type="SAM" id="MobiDB-lite"/>
    </source>
</evidence>
<feature type="non-terminal residue" evidence="2">
    <location>
        <position position="1"/>
    </location>
</feature>
<organism evidence="2 3">
    <name type="scientific">Polarella glacialis</name>
    <name type="common">Dinoflagellate</name>
    <dbReference type="NCBI Taxonomy" id="89957"/>
    <lineage>
        <taxon>Eukaryota</taxon>
        <taxon>Sar</taxon>
        <taxon>Alveolata</taxon>
        <taxon>Dinophyceae</taxon>
        <taxon>Suessiales</taxon>
        <taxon>Suessiaceae</taxon>
        <taxon>Polarella</taxon>
    </lineage>
</organism>
<evidence type="ECO:0000313" key="3">
    <source>
        <dbReference type="Proteomes" id="UP000626109"/>
    </source>
</evidence>
<sequence>ALHDAKLSPELVERVFEALKPLLRPSNAAATPRVAGPWQTAPSGRFGAPNPRKALGKIFDRLSTTKREQAQALGGEAAQKAAPCSDFVPPCGLCL</sequence>
<name>A0A813K697_POLGL</name>
<comment type="caution">
    <text evidence="2">The sequence shown here is derived from an EMBL/GenBank/DDBJ whole genome shotgun (WGS) entry which is preliminary data.</text>
</comment>
<evidence type="ECO:0000313" key="2">
    <source>
        <dbReference type="EMBL" id="CAE8691201.1"/>
    </source>
</evidence>
<gene>
    <name evidence="2" type="ORF">PGLA2088_LOCUS27291</name>
</gene>
<dbReference type="Proteomes" id="UP000626109">
    <property type="component" value="Unassembled WGS sequence"/>
</dbReference>
<accession>A0A813K697</accession>
<protein>
    <submittedName>
        <fullName evidence="2">Uncharacterized protein</fullName>
    </submittedName>
</protein>
<dbReference type="EMBL" id="CAJNNW010027388">
    <property type="protein sequence ID" value="CAE8691201.1"/>
    <property type="molecule type" value="Genomic_DNA"/>
</dbReference>
<dbReference type="AlphaFoldDB" id="A0A813K697"/>
<proteinExistence type="predicted"/>